<keyword evidence="4" id="KW-0282">Flagellum</keyword>
<organism evidence="4 5">
    <name type="scientific">Symbiodinium microadriaticum</name>
    <name type="common">Dinoflagellate</name>
    <name type="synonym">Zooxanthella microadriatica</name>
    <dbReference type="NCBI Taxonomy" id="2951"/>
    <lineage>
        <taxon>Eukaryota</taxon>
        <taxon>Sar</taxon>
        <taxon>Alveolata</taxon>
        <taxon>Dinophyceae</taxon>
        <taxon>Suessiales</taxon>
        <taxon>Symbiodiniaceae</taxon>
        <taxon>Symbiodinium</taxon>
    </lineage>
</organism>
<dbReference type="EMBL" id="LSRX01000215">
    <property type="protein sequence ID" value="OLQ04248.1"/>
    <property type="molecule type" value="Genomic_DNA"/>
</dbReference>
<keyword evidence="5" id="KW-1185">Reference proteome</keyword>
<keyword evidence="4" id="KW-0966">Cell projection</keyword>
<evidence type="ECO:0000313" key="4">
    <source>
        <dbReference type="EMBL" id="OLQ04248.1"/>
    </source>
</evidence>
<dbReference type="PANTHER" id="PTHR46532">
    <property type="entry name" value="MALE FERTILITY FACTOR KL5"/>
    <property type="match status" value="1"/>
</dbReference>
<feature type="domain" description="Dynein heavy chain tail" evidence="3">
    <location>
        <begin position="14"/>
        <end position="104"/>
    </location>
</feature>
<dbReference type="GO" id="GO:0051959">
    <property type="term" value="F:dynein light intermediate chain binding"/>
    <property type="evidence" value="ECO:0007669"/>
    <property type="project" value="InterPro"/>
</dbReference>
<sequence>MDGDGDADHSCGIDFHHNRFDRDYVEFNVRISDLESSLRQFINQSFEAIASIDSSLKLLTKFQAILQRDSLRQDLENKFAVIFHNYGLELTHVQDQYEKYKTGRRSNDALDENHDDDDDDYGDDDDDGDADENDDAVNDGDDGGGGGGGGGDDDGDVPPLIQLVSPSSSSLLF</sequence>
<feature type="region of interest" description="Disordered" evidence="2">
    <location>
        <begin position="101"/>
        <end position="173"/>
    </location>
</feature>
<comment type="similarity">
    <text evidence="1">Belongs to the dynein heavy chain family.</text>
</comment>
<feature type="compositionally biased region" description="Acidic residues" evidence="2">
    <location>
        <begin position="113"/>
        <end position="142"/>
    </location>
</feature>
<feature type="compositionally biased region" description="Polar residues" evidence="2">
    <location>
        <begin position="164"/>
        <end position="173"/>
    </location>
</feature>
<dbReference type="GO" id="GO:0007018">
    <property type="term" value="P:microtubule-based movement"/>
    <property type="evidence" value="ECO:0007669"/>
    <property type="project" value="InterPro"/>
</dbReference>
<gene>
    <name evidence="4" type="primary">ODA2</name>
    <name evidence="4" type="ORF">AK812_SmicGene12716</name>
</gene>
<feature type="compositionally biased region" description="Basic and acidic residues" evidence="2">
    <location>
        <begin position="101"/>
        <end position="112"/>
    </location>
</feature>
<dbReference type="OrthoDB" id="418364at2759"/>
<dbReference type="Proteomes" id="UP000186817">
    <property type="component" value="Unassembled WGS sequence"/>
</dbReference>
<name>A0A1Q9EA16_SYMMI</name>
<proteinExistence type="inferred from homology"/>
<evidence type="ECO:0000256" key="2">
    <source>
        <dbReference type="SAM" id="MobiDB-lite"/>
    </source>
</evidence>
<evidence type="ECO:0000256" key="1">
    <source>
        <dbReference type="ARBA" id="ARBA00008887"/>
    </source>
</evidence>
<dbReference type="PANTHER" id="PTHR46532:SF4">
    <property type="entry name" value="AAA+ ATPASE DOMAIN-CONTAINING PROTEIN"/>
    <property type="match status" value="1"/>
</dbReference>
<dbReference type="InterPro" id="IPR013594">
    <property type="entry name" value="Dynein_heavy_tail"/>
</dbReference>
<accession>A0A1Q9EA16</accession>
<dbReference type="AlphaFoldDB" id="A0A1Q9EA16"/>
<dbReference type="GO" id="GO:0005858">
    <property type="term" value="C:axonemal dynein complex"/>
    <property type="evidence" value="ECO:0007669"/>
    <property type="project" value="TreeGrafter"/>
</dbReference>
<evidence type="ECO:0000313" key="5">
    <source>
        <dbReference type="Proteomes" id="UP000186817"/>
    </source>
</evidence>
<protein>
    <submittedName>
        <fullName evidence="4">Dynein gamma chain, flagellar outer arm</fullName>
    </submittedName>
</protein>
<keyword evidence="4" id="KW-0969">Cilium</keyword>
<dbReference type="GO" id="GO:0045505">
    <property type="term" value="F:dynein intermediate chain binding"/>
    <property type="evidence" value="ECO:0007669"/>
    <property type="project" value="InterPro"/>
</dbReference>
<comment type="caution">
    <text evidence="4">The sequence shown here is derived from an EMBL/GenBank/DDBJ whole genome shotgun (WGS) entry which is preliminary data.</text>
</comment>
<dbReference type="InterPro" id="IPR026983">
    <property type="entry name" value="DHC"/>
</dbReference>
<reference evidence="4 5" key="1">
    <citation type="submission" date="2016-02" db="EMBL/GenBank/DDBJ databases">
        <title>Genome analysis of coral dinoflagellate symbionts highlights evolutionary adaptations to a symbiotic lifestyle.</title>
        <authorList>
            <person name="Aranda M."/>
            <person name="Li Y."/>
            <person name="Liew Y.J."/>
            <person name="Baumgarten S."/>
            <person name="Simakov O."/>
            <person name="Wilson M."/>
            <person name="Piel J."/>
            <person name="Ashoor H."/>
            <person name="Bougouffa S."/>
            <person name="Bajic V.B."/>
            <person name="Ryu T."/>
            <person name="Ravasi T."/>
            <person name="Bayer T."/>
            <person name="Micklem G."/>
            <person name="Kim H."/>
            <person name="Bhak J."/>
            <person name="Lajeunesse T.C."/>
            <person name="Voolstra C.R."/>
        </authorList>
    </citation>
    <scope>NUCLEOTIDE SEQUENCE [LARGE SCALE GENOMIC DNA]</scope>
    <source>
        <strain evidence="4 5">CCMP2467</strain>
    </source>
</reference>
<dbReference type="Pfam" id="PF08385">
    <property type="entry name" value="DHC_N1"/>
    <property type="match status" value="1"/>
</dbReference>
<evidence type="ECO:0000259" key="3">
    <source>
        <dbReference type="Pfam" id="PF08385"/>
    </source>
</evidence>